<sequence length="93" mass="10609">MSQVKEDLICEIIRLSQTNLLDKKCANQNRETQEQIAVEWIRKNAADYRSDFQSRLNAFPASKLGEILKTLSNSGKDLNDILEGVEPSTIRRT</sequence>
<accession>A0A381T5T9</accession>
<gene>
    <name evidence="1" type="ORF">METZ01_LOCUS64389</name>
</gene>
<proteinExistence type="predicted"/>
<dbReference type="AlphaFoldDB" id="A0A381T5T9"/>
<dbReference type="EMBL" id="UINC01004068">
    <property type="protein sequence ID" value="SVA11535.1"/>
    <property type="molecule type" value="Genomic_DNA"/>
</dbReference>
<organism evidence="1">
    <name type="scientific">marine metagenome</name>
    <dbReference type="NCBI Taxonomy" id="408172"/>
    <lineage>
        <taxon>unclassified sequences</taxon>
        <taxon>metagenomes</taxon>
        <taxon>ecological metagenomes</taxon>
    </lineage>
</organism>
<name>A0A381T5T9_9ZZZZ</name>
<protein>
    <submittedName>
        <fullName evidence="1">Uncharacterized protein</fullName>
    </submittedName>
</protein>
<evidence type="ECO:0000313" key="1">
    <source>
        <dbReference type="EMBL" id="SVA11535.1"/>
    </source>
</evidence>
<reference evidence="1" key="1">
    <citation type="submission" date="2018-05" db="EMBL/GenBank/DDBJ databases">
        <authorList>
            <person name="Lanie J.A."/>
            <person name="Ng W.-L."/>
            <person name="Kazmierczak K.M."/>
            <person name="Andrzejewski T.M."/>
            <person name="Davidsen T.M."/>
            <person name="Wayne K.J."/>
            <person name="Tettelin H."/>
            <person name="Glass J.I."/>
            <person name="Rusch D."/>
            <person name="Podicherti R."/>
            <person name="Tsui H.-C.T."/>
            <person name="Winkler M.E."/>
        </authorList>
    </citation>
    <scope>NUCLEOTIDE SEQUENCE</scope>
</reference>